<accession>B8KSF0</accession>
<comment type="similarity">
    <text evidence="2 5">Belongs to the RecX family.</text>
</comment>
<dbReference type="PANTHER" id="PTHR33602:SF1">
    <property type="entry name" value="REGULATORY PROTEIN RECX FAMILY PROTEIN"/>
    <property type="match status" value="1"/>
</dbReference>
<dbReference type="RefSeq" id="WP_009020349.1">
    <property type="nucleotide sequence ID" value="NZ_DS999411.1"/>
</dbReference>
<dbReference type="Proteomes" id="UP000004699">
    <property type="component" value="Unassembled WGS sequence"/>
</dbReference>
<name>B8KSF0_9GAMM</name>
<dbReference type="HAMAP" id="MF_01114">
    <property type="entry name" value="RecX"/>
    <property type="match status" value="1"/>
</dbReference>
<feature type="domain" description="RecX second three-helical" evidence="6">
    <location>
        <begin position="61"/>
        <end position="96"/>
    </location>
</feature>
<comment type="subcellular location">
    <subcellularLocation>
        <location evidence="1 5">Cytoplasm</location>
    </subcellularLocation>
</comment>
<evidence type="ECO:0000256" key="1">
    <source>
        <dbReference type="ARBA" id="ARBA00004496"/>
    </source>
</evidence>
<sequence length="162" mass="19253">MEEKRITGADVRRSAMDLLARREHGVDELRRKLHRRYARRLLDAGLIDEALERLVSEDLLSDTRFAESLTRQMIERGMGPRRIVQELQARGVDAELDSVLERAQIDVDWFDQAFTVYKKKYRDEPLHRDEPEATFKERGRRARFMQYRGFEAEHFMSLLDVD</sequence>
<gene>
    <name evidence="5 7" type="primary">recX</name>
    <name evidence="7" type="ORF">NOR51B_1549</name>
</gene>
<evidence type="ECO:0000259" key="6">
    <source>
        <dbReference type="Pfam" id="PF02631"/>
    </source>
</evidence>
<dbReference type="InterPro" id="IPR003783">
    <property type="entry name" value="Regulatory_RecX"/>
</dbReference>
<dbReference type="HOGENOM" id="CLU_066607_3_2_6"/>
<dbReference type="Gene3D" id="1.10.10.10">
    <property type="entry name" value="Winged helix-like DNA-binding domain superfamily/Winged helix DNA-binding domain"/>
    <property type="match status" value="3"/>
</dbReference>
<dbReference type="InterPro" id="IPR053924">
    <property type="entry name" value="RecX_HTH_2nd"/>
</dbReference>
<evidence type="ECO:0000256" key="2">
    <source>
        <dbReference type="ARBA" id="ARBA00009695"/>
    </source>
</evidence>
<dbReference type="GO" id="GO:0006282">
    <property type="term" value="P:regulation of DNA repair"/>
    <property type="evidence" value="ECO:0007669"/>
    <property type="project" value="UniProtKB-UniRule"/>
</dbReference>
<dbReference type="OrthoDB" id="7066780at2"/>
<protein>
    <recommendedName>
        <fullName evidence="3 5">Regulatory protein RecX</fullName>
    </recommendedName>
</protein>
<dbReference type="eggNOG" id="COG2137">
    <property type="taxonomic scope" value="Bacteria"/>
</dbReference>
<reference evidence="8" key="1">
    <citation type="journal article" date="2013" name="BMC Microbiol.">
        <title>Taxonomy and evolution of bacteriochlorophyll a-containing members of the OM60/NOR5 clade of marine gammaproteobacteria: description of Luminiphilus syltensis gen. nov., sp. nov., reclassification of Haliea rubra as Pseudohaliea rubra gen. nov., comb. nov., and emendation of Chromatocurvus halotolerans.</title>
        <authorList>
            <person name="Spring S."/>
            <person name="Riedel T."/>
            <person name="Sproer C."/>
            <person name="Yan S."/>
            <person name="Harder J."/>
            <person name="Fuchs B.M."/>
        </authorList>
    </citation>
    <scope>NUCLEOTIDE SEQUENCE [LARGE SCALE GENOMIC DNA]</scope>
    <source>
        <strain evidence="8">NOR51-B</strain>
    </source>
</reference>
<evidence type="ECO:0000256" key="3">
    <source>
        <dbReference type="ARBA" id="ARBA00018111"/>
    </source>
</evidence>
<comment type="function">
    <text evidence="5">Modulates RecA activity.</text>
</comment>
<dbReference type="EMBL" id="DS999411">
    <property type="protein sequence ID" value="EED35603.1"/>
    <property type="molecule type" value="Genomic_DNA"/>
</dbReference>
<dbReference type="GO" id="GO:0005737">
    <property type="term" value="C:cytoplasm"/>
    <property type="evidence" value="ECO:0007669"/>
    <property type="project" value="UniProtKB-SubCell"/>
</dbReference>
<dbReference type="PANTHER" id="PTHR33602">
    <property type="entry name" value="REGULATORY PROTEIN RECX FAMILY PROTEIN"/>
    <property type="match status" value="1"/>
</dbReference>
<organism evidence="7 8">
    <name type="scientific">Luminiphilus syltensis NOR5-1B</name>
    <dbReference type="NCBI Taxonomy" id="565045"/>
    <lineage>
        <taxon>Bacteria</taxon>
        <taxon>Pseudomonadati</taxon>
        <taxon>Pseudomonadota</taxon>
        <taxon>Gammaproteobacteria</taxon>
        <taxon>Cellvibrionales</taxon>
        <taxon>Halieaceae</taxon>
        <taxon>Luminiphilus</taxon>
    </lineage>
</organism>
<dbReference type="InterPro" id="IPR036388">
    <property type="entry name" value="WH-like_DNA-bd_sf"/>
</dbReference>
<proteinExistence type="inferred from homology"/>
<dbReference type="AlphaFoldDB" id="B8KSF0"/>
<keyword evidence="8" id="KW-1185">Reference proteome</keyword>
<evidence type="ECO:0000256" key="4">
    <source>
        <dbReference type="ARBA" id="ARBA00022490"/>
    </source>
</evidence>
<evidence type="ECO:0000313" key="8">
    <source>
        <dbReference type="Proteomes" id="UP000004699"/>
    </source>
</evidence>
<evidence type="ECO:0000256" key="5">
    <source>
        <dbReference type="HAMAP-Rule" id="MF_01114"/>
    </source>
</evidence>
<evidence type="ECO:0000313" key="7">
    <source>
        <dbReference type="EMBL" id="EED35603.1"/>
    </source>
</evidence>
<dbReference type="STRING" id="565045.NOR51B_1549"/>
<keyword evidence="4 5" id="KW-0963">Cytoplasm</keyword>
<dbReference type="Pfam" id="PF02631">
    <property type="entry name" value="RecX_HTH2"/>
    <property type="match status" value="1"/>
</dbReference>